<dbReference type="InterPro" id="IPR023494">
    <property type="entry name" value="Cyt_c_bgen_Ccs1/CcsB/ResB"/>
</dbReference>
<dbReference type="EMBL" id="VULO01000005">
    <property type="protein sequence ID" value="MSS84080.1"/>
    <property type="molecule type" value="Genomic_DNA"/>
</dbReference>
<evidence type="ECO:0000259" key="7">
    <source>
        <dbReference type="Pfam" id="PF05140"/>
    </source>
</evidence>
<proteinExistence type="predicted"/>
<keyword evidence="2 6" id="KW-0812">Transmembrane</keyword>
<dbReference type="RefSeq" id="WP_154544111.1">
    <property type="nucleotide sequence ID" value="NZ_VULO01000005.1"/>
</dbReference>
<dbReference type="PANTHER" id="PTHR31566">
    <property type="entry name" value="CYTOCHROME C BIOGENESIS PROTEIN CCS1, CHLOROPLASTIC"/>
    <property type="match status" value="1"/>
</dbReference>
<comment type="subcellular location">
    <subcellularLocation>
        <location evidence="1">Membrane</location>
        <topology evidence="1">Multi-pass membrane protein</topology>
    </subcellularLocation>
</comment>
<evidence type="ECO:0000256" key="1">
    <source>
        <dbReference type="ARBA" id="ARBA00004141"/>
    </source>
</evidence>
<keyword evidence="4 6" id="KW-1133">Transmembrane helix</keyword>
<sequence length="485" mass="53453">MSHSVVVDNEELQSEQQTSEVPGKEFFLWIYRFFYSKTVGLILILLFAVMAVIGALVIQAPPGTMKDPSAAASFLDQVRPSFGGWTSILAFLGFFNIFTSIPFYVVIGMLAASITACTVHRIPELWRRVHTPRLHVSPTFFTKARYRGEVHVEASQEEALAVAAQVLGTQHYRVLTDDRDPEHARYADRNARSGIGTVLAHASFIMILLAFVVSSTWGIEEDLSIPVGGSVEVGHNTKLSLEVTAFSDTYTEEGRPADYVSHVILTDDGEKVAEQDVRVNSPLVYDGLKFHQVTFGIAADVSVTDLDGNELFSQAVPLKWTSSDGANAIGKFTIPDSDIEVVVVTPASGRVDSDLAAGTAAFELYSLNSDERLGMVEATQGDAVQAGEYQLTFERERQFTGLRLRQDPGAPLMWAGSVLLVVGMTITFWFQYRRLWLRATPKPDGSTVVQFGAVARFDVSFERQFQAIVEEVGMRLAPQKEEEHG</sequence>
<accession>A0A6N7VT10</accession>
<dbReference type="Proteomes" id="UP000470875">
    <property type="component" value="Unassembled WGS sequence"/>
</dbReference>
<feature type="domain" description="ResB-like" evidence="7">
    <location>
        <begin position="39"/>
        <end position="464"/>
    </location>
</feature>
<organism evidence="8 9">
    <name type="scientific">Scrofimicrobium canadense</name>
    <dbReference type="NCBI Taxonomy" id="2652290"/>
    <lineage>
        <taxon>Bacteria</taxon>
        <taxon>Bacillati</taxon>
        <taxon>Actinomycetota</taxon>
        <taxon>Actinomycetes</taxon>
        <taxon>Actinomycetales</taxon>
        <taxon>Actinomycetaceae</taxon>
        <taxon>Scrofimicrobium</taxon>
    </lineage>
</organism>
<dbReference type="InterPro" id="IPR007816">
    <property type="entry name" value="ResB-like_domain"/>
</dbReference>
<evidence type="ECO:0000313" key="8">
    <source>
        <dbReference type="EMBL" id="MSS84080.1"/>
    </source>
</evidence>
<protein>
    <submittedName>
        <fullName evidence="8">Cytochrome c biogenesis protein ResB</fullName>
    </submittedName>
</protein>
<keyword evidence="3" id="KW-0201">Cytochrome c-type biogenesis</keyword>
<evidence type="ECO:0000256" key="5">
    <source>
        <dbReference type="ARBA" id="ARBA00023136"/>
    </source>
</evidence>
<dbReference type="GO" id="GO:0016020">
    <property type="term" value="C:membrane"/>
    <property type="evidence" value="ECO:0007669"/>
    <property type="project" value="UniProtKB-SubCell"/>
</dbReference>
<feature type="transmembrane region" description="Helical" evidence="6">
    <location>
        <begin position="195"/>
        <end position="217"/>
    </location>
</feature>
<feature type="transmembrane region" description="Helical" evidence="6">
    <location>
        <begin position="412"/>
        <end position="432"/>
    </location>
</feature>
<evidence type="ECO:0000256" key="6">
    <source>
        <dbReference type="SAM" id="Phobius"/>
    </source>
</evidence>
<keyword evidence="9" id="KW-1185">Reference proteome</keyword>
<evidence type="ECO:0000256" key="4">
    <source>
        <dbReference type="ARBA" id="ARBA00022989"/>
    </source>
</evidence>
<dbReference type="GO" id="GO:0017004">
    <property type="term" value="P:cytochrome complex assembly"/>
    <property type="evidence" value="ECO:0007669"/>
    <property type="project" value="UniProtKB-KW"/>
</dbReference>
<reference evidence="8 9" key="1">
    <citation type="submission" date="2019-08" db="EMBL/GenBank/DDBJ databases">
        <title>In-depth cultivation of the pig gut microbiome towards novel bacterial diversity and tailored functional studies.</title>
        <authorList>
            <person name="Wylensek D."/>
            <person name="Hitch T.C.A."/>
            <person name="Clavel T."/>
        </authorList>
    </citation>
    <scope>NUCLEOTIDE SEQUENCE [LARGE SCALE GENOMIC DNA]</scope>
    <source>
        <strain evidence="8 9">WB03_NA08</strain>
    </source>
</reference>
<keyword evidence="5 6" id="KW-0472">Membrane</keyword>
<comment type="caution">
    <text evidence="8">The sequence shown here is derived from an EMBL/GenBank/DDBJ whole genome shotgun (WGS) entry which is preliminary data.</text>
</comment>
<name>A0A6N7VT10_9ACTO</name>
<dbReference type="Pfam" id="PF05140">
    <property type="entry name" value="ResB"/>
    <property type="match status" value="1"/>
</dbReference>
<gene>
    <name evidence="8" type="ORF">FYJ24_04725</name>
</gene>
<evidence type="ECO:0000313" key="9">
    <source>
        <dbReference type="Proteomes" id="UP000470875"/>
    </source>
</evidence>
<dbReference type="AlphaFoldDB" id="A0A6N7VT10"/>
<evidence type="ECO:0000256" key="3">
    <source>
        <dbReference type="ARBA" id="ARBA00022748"/>
    </source>
</evidence>
<feature type="transmembrane region" description="Helical" evidence="6">
    <location>
        <begin position="38"/>
        <end position="58"/>
    </location>
</feature>
<evidence type="ECO:0000256" key="2">
    <source>
        <dbReference type="ARBA" id="ARBA00022692"/>
    </source>
</evidence>